<accession>A0AAN7LIJ7</accession>
<gene>
    <name evidence="1" type="ORF">SAY86_001668</name>
</gene>
<organism evidence="1 2">
    <name type="scientific">Trapa natans</name>
    <name type="common">Water chestnut</name>
    <dbReference type="NCBI Taxonomy" id="22666"/>
    <lineage>
        <taxon>Eukaryota</taxon>
        <taxon>Viridiplantae</taxon>
        <taxon>Streptophyta</taxon>
        <taxon>Embryophyta</taxon>
        <taxon>Tracheophyta</taxon>
        <taxon>Spermatophyta</taxon>
        <taxon>Magnoliopsida</taxon>
        <taxon>eudicotyledons</taxon>
        <taxon>Gunneridae</taxon>
        <taxon>Pentapetalae</taxon>
        <taxon>rosids</taxon>
        <taxon>malvids</taxon>
        <taxon>Myrtales</taxon>
        <taxon>Lythraceae</taxon>
        <taxon>Trapa</taxon>
    </lineage>
</organism>
<dbReference type="Proteomes" id="UP001346149">
    <property type="component" value="Unassembled WGS sequence"/>
</dbReference>
<reference evidence="1 2" key="1">
    <citation type="journal article" date="2023" name="Hortic Res">
        <title>Pangenome of water caltrop reveals structural variations and asymmetric subgenome divergence after allopolyploidization.</title>
        <authorList>
            <person name="Zhang X."/>
            <person name="Chen Y."/>
            <person name="Wang L."/>
            <person name="Yuan Y."/>
            <person name="Fang M."/>
            <person name="Shi L."/>
            <person name="Lu R."/>
            <person name="Comes H.P."/>
            <person name="Ma Y."/>
            <person name="Chen Y."/>
            <person name="Huang G."/>
            <person name="Zhou Y."/>
            <person name="Zheng Z."/>
            <person name="Qiu Y."/>
        </authorList>
    </citation>
    <scope>NUCLEOTIDE SEQUENCE [LARGE SCALE GENOMIC DNA]</scope>
    <source>
        <strain evidence="1">F231</strain>
    </source>
</reference>
<sequence length="300" mass="33536">MTRLYFKFVSMAMAMAMAFRIHGGLLLPLESVEQLRRLRDKAPASSGIWHCGMYILYLHCNYFCVAFVEAYEDCYPMHHSQGNLSRPIASAIAAAEQLPRRPVNTQSSIGGFQFGGTLRHGDGQGVRSGLRDQSRSPLQLLFCLQVLVGRGFCRVWFLHPLFGVHLPSEQDRIKLQGLLLPVLAQSGNNGADDIGMLGGQYGEEKTWWMAVCDQNQQLPSYHIIAEITCSQKGTRPRHLWTVAHLPSTLIEGYCLYPECVRILVVRPQTRILPPCPLNGIIPHSPYCLGLRAQEALGFTT</sequence>
<evidence type="ECO:0000313" key="1">
    <source>
        <dbReference type="EMBL" id="KAK4784979.1"/>
    </source>
</evidence>
<name>A0AAN7LIJ7_TRANT</name>
<dbReference type="AlphaFoldDB" id="A0AAN7LIJ7"/>
<comment type="caution">
    <text evidence="1">The sequence shown here is derived from an EMBL/GenBank/DDBJ whole genome shotgun (WGS) entry which is preliminary data.</text>
</comment>
<protein>
    <submittedName>
        <fullName evidence="1">Uncharacterized protein</fullName>
    </submittedName>
</protein>
<keyword evidence="2" id="KW-1185">Reference proteome</keyword>
<dbReference type="EMBL" id="JAXQNO010000013">
    <property type="protein sequence ID" value="KAK4784979.1"/>
    <property type="molecule type" value="Genomic_DNA"/>
</dbReference>
<evidence type="ECO:0000313" key="2">
    <source>
        <dbReference type="Proteomes" id="UP001346149"/>
    </source>
</evidence>
<proteinExistence type="predicted"/>